<reference evidence="2" key="1">
    <citation type="journal article" date="2017" name="Genome Announc.">
        <title>Draft Genome Sequence of Terrimicrobium sacchariphilum NM-5T, a Facultative Anaerobic Soil Bacterium of the Class Spartobacteria.</title>
        <authorList>
            <person name="Qiu Y.L."/>
            <person name="Tourlousse D.M."/>
            <person name="Matsuura N."/>
            <person name="Ohashi A."/>
            <person name="Sekiguchi Y."/>
        </authorList>
    </citation>
    <scope>NUCLEOTIDE SEQUENCE [LARGE SCALE GENOMIC DNA]</scope>
    <source>
        <strain evidence="2">NM-5</strain>
    </source>
</reference>
<dbReference type="EMBL" id="BDCO01000003">
    <property type="protein sequence ID" value="GAT35607.1"/>
    <property type="molecule type" value="Genomic_DNA"/>
</dbReference>
<gene>
    <name evidence="1" type="ORF">TSACC_3678</name>
</gene>
<dbReference type="AlphaFoldDB" id="A0A146GG97"/>
<dbReference type="InParanoid" id="A0A146GG97"/>
<protein>
    <submittedName>
        <fullName evidence="1">Uncharacterized protein</fullName>
    </submittedName>
</protein>
<dbReference type="STRING" id="690879.TSACC_3678"/>
<sequence length="57" mass="6599">MLSEYAHTEEKDEAIDILEEVLSGDGNACFDALDRARDLIDKLKFRRNPNGEDDEEW</sequence>
<evidence type="ECO:0000313" key="1">
    <source>
        <dbReference type="EMBL" id="GAT35607.1"/>
    </source>
</evidence>
<keyword evidence="2" id="KW-1185">Reference proteome</keyword>
<comment type="caution">
    <text evidence="1">The sequence shown here is derived from an EMBL/GenBank/DDBJ whole genome shotgun (WGS) entry which is preliminary data.</text>
</comment>
<evidence type="ECO:0000313" key="2">
    <source>
        <dbReference type="Proteomes" id="UP000076023"/>
    </source>
</evidence>
<dbReference type="Proteomes" id="UP000076023">
    <property type="component" value="Unassembled WGS sequence"/>
</dbReference>
<name>A0A146GG97_TERSA</name>
<organism evidence="1 2">
    <name type="scientific">Terrimicrobium sacchariphilum</name>
    <dbReference type="NCBI Taxonomy" id="690879"/>
    <lineage>
        <taxon>Bacteria</taxon>
        <taxon>Pseudomonadati</taxon>
        <taxon>Verrucomicrobiota</taxon>
        <taxon>Terrimicrobiia</taxon>
        <taxon>Terrimicrobiales</taxon>
        <taxon>Terrimicrobiaceae</taxon>
        <taxon>Terrimicrobium</taxon>
    </lineage>
</organism>
<proteinExistence type="predicted"/>
<accession>A0A146GG97</accession>